<dbReference type="SUPFAM" id="SSF56235">
    <property type="entry name" value="N-terminal nucleophile aminohydrolases (Ntn hydrolases)"/>
    <property type="match status" value="1"/>
</dbReference>
<organism evidence="5 6">
    <name type="scientific">Alkalibacillus flavidus</name>
    <dbReference type="NCBI Taxonomy" id="546021"/>
    <lineage>
        <taxon>Bacteria</taxon>
        <taxon>Bacillati</taxon>
        <taxon>Bacillota</taxon>
        <taxon>Bacilli</taxon>
        <taxon>Bacillales</taxon>
        <taxon>Bacillaceae</taxon>
        <taxon>Alkalibacillus</taxon>
    </lineage>
</organism>
<dbReference type="InterPro" id="IPR023343">
    <property type="entry name" value="Penicillin_amidase_dom1"/>
</dbReference>
<evidence type="ECO:0000313" key="5">
    <source>
        <dbReference type="EMBL" id="MET3681950.1"/>
    </source>
</evidence>
<evidence type="ECO:0000313" key="6">
    <source>
        <dbReference type="Proteomes" id="UP001549167"/>
    </source>
</evidence>
<keyword evidence="4" id="KW-0812">Transmembrane</keyword>
<evidence type="ECO:0000256" key="4">
    <source>
        <dbReference type="SAM" id="Phobius"/>
    </source>
</evidence>
<gene>
    <name evidence="5" type="ORF">ABID56_000029</name>
</gene>
<dbReference type="PANTHER" id="PTHR34218:SF4">
    <property type="entry name" value="ACYL-HOMOSERINE LACTONE ACYLASE QUIP"/>
    <property type="match status" value="1"/>
</dbReference>
<comment type="caution">
    <text evidence="5">The sequence shown here is derived from an EMBL/GenBank/DDBJ whole genome shotgun (WGS) entry which is preliminary data.</text>
</comment>
<reference evidence="5 6" key="1">
    <citation type="submission" date="2024-06" db="EMBL/GenBank/DDBJ databases">
        <title>Genomic Encyclopedia of Type Strains, Phase IV (KMG-IV): sequencing the most valuable type-strain genomes for metagenomic binning, comparative biology and taxonomic classification.</title>
        <authorList>
            <person name="Goeker M."/>
        </authorList>
    </citation>
    <scope>NUCLEOTIDE SEQUENCE [LARGE SCALE GENOMIC DNA]</scope>
    <source>
        <strain evidence="5 6">DSM 23520</strain>
    </source>
</reference>
<dbReference type="InterPro" id="IPR002692">
    <property type="entry name" value="S45"/>
</dbReference>
<dbReference type="Gene3D" id="1.10.439.10">
    <property type="entry name" value="Penicillin Amidohydrolase, domain 1"/>
    <property type="match status" value="1"/>
</dbReference>
<keyword evidence="3" id="KW-0865">Zymogen</keyword>
<dbReference type="EC" id="3.5.1.11" evidence="5"/>
<keyword evidence="2 5" id="KW-0378">Hydrolase</keyword>
<keyword evidence="6" id="KW-1185">Reference proteome</keyword>
<dbReference type="PIRSF" id="PIRSF001227">
    <property type="entry name" value="Pen_acylase"/>
    <property type="match status" value="1"/>
</dbReference>
<name>A0ABV2KQU1_9BACI</name>
<dbReference type="RefSeq" id="WP_354218282.1">
    <property type="nucleotide sequence ID" value="NZ_JBEPMX010000001.1"/>
</dbReference>
<evidence type="ECO:0000256" key="3">
    <source>
        <dbReference type="ARBA" id="ARBA00023145"/>
    </source>
</evidence>
<dbReference type="Proteomes" id="UP001549167">
    <property type="component" value="Unassembled WGS sequence"/>
</dbReference>
<dbReference type="InterPro" id="IPR029055">
    <property type="entry name" value="Ntn_hydrolases_N"/>
</dbReference>
<keyword evidence="4" id="KW-0472">Membrane</keyword>
<comment type="similarity">
    <text evidence="1">Belongs to the peptidase S45 family.</text>
</comment>
<keyword evidence="4" id="KW-1133">Transmembrane helix</keyword>
<dbReference type="Gene3D" id="1.10.1400.10">
    <property type="match status" value="1"/>
</dbReference>
<dbReference type="Gene3D" id="2.30.120.10">
    <property type="match status" value="1"/>
</dbReference>
<feature type="transmembrane region" description="Helical" evidence="4">
    <location>
        <begin position="16"/>
        <end position="39"/>
    </location>
</feature>
<evidence type="ECO:0000256" key="2">
    <source>
        <dbReference type="ARBA" id="ARBA00022801"/>
    </source>
</evidence>
<protein>
    <submittedName>
        <fullName evidence="5">Penicillin amidase</fullName>
        <ecNumber evidence="5">3.5.1.11</ecNumber>
    </submittedName>
</protein>
<dbReference type="CDD" id="cd03747">
    <property type="entry name" value="Ntn_PGA_like"/>
    <property type="match status" value="1"/>
</dbReference>
<dbReference type="InterPro" id="IPR043147">
    <property type="entry name" value="Penicillin_amidase_A-knob"/>
</dbReference>
<dbReference type="PANTHER" id="PTHR34218">
    <property type="entry name" value="PEPTIDASE S45 PENICILLIN AMIDASE"/>
    <property type="match status" value="1"/>
</dbReference>
<evidence type="ECO:0000256" key="1">
    <source>
        <dbReference type="ARBA" id="ARBA00006586"/>
    </source>
</evidence>
<dbReference type="Gene3D" id="3.60.20.10">
    <property type="entry name" value="Glutamine Phosphoribosylpyrophosphate, subunit 1, domain 1"/>
    <property type="match status" value="1"/>
</dbReference>
<dbReference type="InterPro" id="IPR043146">
    <property type="entry name" value="Penicillin_amidase_N_B-knob"/>
</dbReference>
<dbReference type="EMBL" id="JBEPMX010000001">
    <property type="protein sequence ID" value="MET3681950.1"/>
    <property type="molecule type" value="Genomic_DNA"/>
</dbReference>
<accession>A0ABV2KQU1</accession>
<sequence>MTEAETKKSMHRGLKWSLIGAGAITVILIIALIVVNAYINRSLPETEGAVQVNEFVGEEAYTTLSDNVEITRDEHGVPHINAETDEDLFFAQGYVTAQDRLFQMEMSRRQASGRLSEVVGDMALNQDKYFRTLGLRRAAEKSLSEYDDETMQSLEAYAAGVNAYIKQAEEENRMPVEFTLMGLDDVREWTPLDSLTIGKYMAYDLGGHWERQAFNYHLIHEYPEDVAYELFPTYPEDALTNIADEEYVDVTSSLSKAPMPPEFNGSNNWVVSGDKTESGKPLLADDPHLGLATPSIWYQVTLDSPNYQTSGVIFAGVPGVILGQNDNIAWGVTNVGPDVQQLYLEKRHEDDPHQFLYDGDYYEADVITETIHVDGQESIDYDVIETKHGPVISEFAEPVEAQEDGTVMSVDWTALEATKELSAVLQMNRASNWDEFETALEDFHAPAQNFVFADKDGTIAYKANGRIPIYDNPDHALLPMPGWDSQYDLTETIPYDELPKLVNPEKGFAGTANNKIISDVYPYHISHVWAQPYRYTRIHEYLSERDNLTTEDMKALQMDTLNLQAREFVPMFTDILANADLSETESSALDLLANWNYEDKRELGAPLVFDQTRSAIEDVLFIEAFSEDMLSMFRGCGQTVDVMLRKAYDGESMHWIEEQDGLDSVITEAFKQAVATIEDDFGSDVSQWQWGDYHQVYFEHPLSSTAFLDVFYNPIEPQPVDGSPVTVMAASHGEEGVVDHGASWRFVTDMADPLVGDHIVGPGQVGHFRSEWYDDQIDNWVEGNYHSTHLTDIEGETLELMAE</sequence>
<proteinExistence type="inferred from homology"/>
<dbReference type="InterPro" id="IPR014395">
    <property type="entry name" value="Pen/GL7ACA/AHL_acylase"/>
</dbReference>
<dbReference type="Pfam" id="PF01804">
    <property type="entry name" value="Penicil_amidase"/>
    <property type="match status" value="1"/>
</dbReference>
<dbReference type="GO" id="GO:0008953">
    <property type="term" value="F:penicillin amidase activity"/>
    <property type="evidence" value="ECO:0007669"/>
    <property type="project" value="UniProtKB-EC"/>
</dbReference>